<name>A0A848F987_9BURK</name>
<comment type="caution">
    <text evidence="2">The sequence shown here is derived from an EMBL/GenBank/DDBJ whole genome shotgun (WGS) entry which is preliminary data.</text>
</comment>
<proteinExistence type="predicted"/>
<dbReference type="Proteomes" id="UP000574067">
    <property type="component" value="Unassembled WGS sequence"/>
</dbReference>
<feature type="transmembrane region" description="Helical" evidence="1">
    <location>
        <begin position="57"/>
        <end position="77"/>
    </location>
</feature>
<evidence type="ECO:0000313" key="3">
    <source>
        <dbReference type="Proteomes" id="UP000574067"/>
    </source>
</evidence>
<evidence type="ECO:0000313" key="2">
    <source>
        <dbReference type="EMBL" id="NML15386.1"/>
    </source>
</evidence>
<sequence length="80" mass="8252">MTLLNKLNHFFLKKSMSKIKKLLSVAGIVGGALATLDAAQANFCGMPGLPACAVPEPGSLPLVIVGIAGAAVVARFFKKK</sequence>
<keyword evidence="1" id="KW-0812">Transmembrane</keyword>
<protein>
    <submittedName>
        <fullName evidence="2">PEP-CTERM sorting domain-containing protein</fullName>
    </submittedName>
</protein>
<dbReference type="AlphaFoldDB" id="A0A848F987"/>
<dbReference type="RefSeq" id="WP_169160298.1">
    <property type="nucleotide sequence ID" value="NZ_JABBFW010000006.1"/>
</dbReference>
<dbReference type="NCBIfam" id="TIGR02595">
    <property type="entry name" value="PEP_CTERM"/>
    <property type="match status" value="1"/>
</dbReference>
<dbReference type="EMBL" id="JABBFW010000006">
    <property type="protein sequence ID" value="NML15386.1"/>
    <property type="molecule type" value="Genomic_DNA"/>
</dbReference>
<keyword evidence="1" id="KW-0472">Membrane</keyword>
<accession>A0A848F987</accession>
<evidence type="ECO:0000256" key="1">
    <source>
        <dbReference type="SAM" id="Phobius"/>
    </source>
</evidence>
<keyword evidence="1" id="KW-1133">Transmembrane helix</keyword>
<dbReference type="InterPro" id="IPR013424">
    <property type="entry name" value="Ice-binding_C"/>
</dbReference>
<organism evidence="2 3">
    <name type="scientific">Azohydromonas caseinilytica</name>
    <dbReference type="NCBI Taxonomy" id="2728836"/>
    <lineage>
        <taxon>Bacteria</taxon>
        <taxon>Pseudomonadati</taxon>
        <taxon>Pseudomonadota</taxon>
        <taxon>Betaproteobacteria</taxon>
        <taxon>Burkholderiales</taxon>
        <taxon>Sphaerotilaceae</taxon>
        <taxon>Azohydromonas</taxon>
    </lineage>
</organism>
<keyword evidence="3" id="KW-1185">Reference proteome</keyword>
<reference evidence="2 3" key="1">
    <citation type="submission" date="2020-04" db="EMBL/GenBank/DDBJ databases">
        <title>Azohydromonas sp. isolated from soil.</title>
        <authorList>
            <person name="Dahal R.H."/>
        </authorList>
    </citation>
    <scope>NUCLEOTIDE SEQUENCE [LARGE SCALE GENOMIC DNA]</scope>
    <source>
        <strain evidence="2 3">G-1-1-14</strain>
    </source>
</reference>
<gene>
    <name evidence="2" type="ORF">HHL10_10375</name>
</gene>